<dbReference type="InterPro" id="IPR004244">
    <property type="entry name" value="Transposase_22"/>
</dbReference>
<feature type="region of interest" description="Disordered" evidence="1">
    <location>
        <begin position="1"/>
        <end position="31"/>
    </location>
</feature>
<keyword evidence="5" id="KW-1185">Reference proteome</keyword>
<dbReference type="Proteomes" id="UP000253759">
    <property type="component" value="Unassembled WGS sequence"/>
</dbReference>
<dbReference type="Pfam" id="PF17490">
    <property type="entry name" value="Tnp_22_dsRBD"/>
    <property type="match status" value="1"/>
</dbReference>
<dbReference type="AlphaFoldDB" id="A0A369VYU3"/>
<evidence type="ECO:0008006" key="6">
    <source>
        <dbReference type="Google" id="ProtNLM"/>
    </source>
</evidence>
<gene>
    <name evidence="4" type="ORF">DVH29_16070</name>
</gene>
<reference evidence="5" key="1">
    <citation type="submission" date="2018-07" db="EMBL/GenBank/DDBJ databases">
        <authorList>
            <person name="Liu B.-T."/>
            <person name="Du Z."/>
        </authorList>
    </citation>
    <scope>NUCLEOTIDE SEQUENCE [LARGE SCALE GENOMIC DNA]</scope>
    <source>
        <strain evidence="5">XYN52</strain>
    </source>
</reference>
<dbReference type="EMBL" id="QQNH01000065">
    <property type="protein sequence ID" value="RDE07564.1"/>
    <property type="molecule type" value="Genomic_DNA"/>
</dbReference>
<dbReference type="Pfam" id="PF02994">
    <property type="entry name" value="Transposase_22"/>
    <property type="match status" value="1"/>
</dbReference>
<evidence type="ECO:0000256" key="1">
    <source>
        <dbReference type="SAM" id="MobiDB-lite"/>
    </source>
</evidence>
<dbReference type="FunFam" id="3.30.70.1820:FF:000002">
    <property type="entry name" value="LINE-1 retrotransposable element ORF1 protein"/>
    <property type="match status" value="1"/>
</dbReference>
<name>A0A369VYU3_9HYPH</name>
<feature type="domain" description="L1 transposable element RRM" evidence="2">
    <location>
        <begin position="35"/>
        <end position="130"/>
    </location>
</feature>
<feature type="domain" description="L1 transposable element dsRBD-like" evidence="3">
    <location>
        <begin position="134"/>
        <end position="196"/>
    </location>
</feature>
<evidence type="ECO:0000313" key="4">
    <source>
        <dbReference type="EMBL" id="RDE07564.1"/>
    </source>
</evidence>
<dbReference type="Gene3D" id="3.30.70.1820">
    <property type="entry name" value="L1 transposable element, RRM domain"/>
    <property type="match status" value="1"/>
</dbReference>
<comment type="caution">
    <text evidence="4">The sequence shown here is derived from an EMBL/GenBank/DDBJ whole genome shotgun (WGS) entry which is preliminary data.</text>
</comment>
<dbReference type="Gene3D" id="3.30.250.20">
    <property type="entry name" value="L1 transposable element, C-terminal domain"/>
    <property type="match status" value="1"/>
</dbReference>
<dbReference type="OrthoDB" id="4759830at2"/>
<accession>A0A369VYU3</accession>
<proteinExistence type="predicted"/>
<dbReference type="InterPro" id="IPR035300">
    <property type="entry name" value="L1_dsRBD"/>
</dbReference>
<dbReference type="RefSeq" id="WP_114647190.1">
    <property type="nucleotide sequence ID" value="NZ_QQNH01000065.1"/>
</dbReference>
<evidence type="ECO:0000313" key="5">
    <source>
        <dbReference type="Proteomes" id="UP000253759"/>
    </source>
</evidence>
<evidence type="ECO:0000259" key="2">
    <source>
        <dbReference type="Pfam" id="PF02994"/>
    </source>
</evidence>
<evidence type="ECO:0000259" key="3">
    <source>
        <dbReference type="Pfam" id="PF17490"/>
    </source>
</evidence>
<organism evidence="4 5">
    <name type="scientific">Pelagibacterium lacus</name>
    <dbReference type="NCBI Taxonomy" id="2282655"/>
    <lineage>
        <taxon>Bacteria</taxon>
        <taxon>Pseudomonadati</taxon>
        <taxon>Pseudomonadota</taxon>
        <taxon>Alphaproteobacteria</taxon>
        <taxon>Hyphomicrobiales</taxon>
        <taxon>Devosiaceae</taxon>
        <taxon>Pelagibacterium</taxon>
    </lineage>
</organism>
<dbReference type="PANTHER" id="PTHR11505">
    <property type="entry name" value="L1 TRANSPOSABLE ELEMENT-RELATED"/>
    <property type="match status" value="1"/>
</dbReference>
<dbReference type="InterPro" id="IPR042566">
    <property type="entry name" value="L1_C"/>
</dbReference>
<protein>
    <recommendedName>
        <fullName evidence="6">L1 transposable element RRM domain-containing protein</fullName>
    </recommendedName>
</protein>
<dbReference type="InterPro" id="IPR043636">
    <property type="entry name" value="L1_RRM_dom"/>
</dbReference>
<sequence>MEDKVESISQKEQEKEKRLRKNEEGLREMQDNMKRNNIRIIGIPEGEEEEQGIEHVFERVMRENFPNLIREKVSQIQESQRVPIKRNPRRPTSRHIIKMAKFQDKERILKAAREKKEVTYKGAPIRLATDFSMETLQARREWQEIFQVMRTRGLQPRLLYPARLSIKIEGQIKSFQDKRNLKEFAATKPVLQEILKGLL</sequence>